<reference evidence="9" key="1">
    <citation type="submission" date="2022-06" db="EMBL/GenBank/DDBJ databases">
        <authorList>
            <person name="Berger JAMES D."/>
            <person name="Berger JAMES D."/>
        </authorList>
    </citation>
    <scope>NUCLEOTIDE SEQUENCE [LARGE SCALE GENOMIC DNA]</scope>
</reference>
<dbReference type="InterPro" id="IPR001019">
    <property type="entry name" value="Gprotein_alpha_su"/>
</dbReference>
<proteinExistence type="predicted"/>
<sequence>MNKGFTRKRSRYHSHKIDKFLLQEYEHRKKEIQLLLVGLPNSGKNTFCKQLRLHFGDGFPTSYRIEMKPTILANTTDAIALVLEYMKDSGLIFSDILAHRLQEYLVNSRSENGWITKDFILFEPECNTPNNNYNVLKRQESPTKAKRSEPAGSIPGSHYQSHSSSLVNNCSMIITKTINPELVVKKSFISPEPTQLGLNDALKAANNSNNESCGSSFQLPVYPVNNSNANDKNTESITDSIVERFLHYVDEHNSIPPSVLKKFESIIDVKSMDNWQSIIQDKATLHHLIHILLQSGIDNWSSFLMHGATPPPAPTTLPPVSVEDELLDYIVTSESVDTSEEGDEDYDEEERGDVEEAKVKDRESEWTTSSNSLERTLVKSNSSTGEIYDMANFSDENSDENHEDSEQDDWDNCINHLADLRTEDGLNTKTNSRLLNNNKLKHKGRDHVKSTSGTSHMKANYVELNSNFNLLEFSIDQLPSSANCSEHKISLRSLQIIMKIITDQVEFRKAFIDFLPILSHKSYAGSYFIKCVDRIIQDDYVPTLQDLLVMKQSSKAVRESLISIGSINLRTINLGEQSEHLNKRFHYFESVNMIIFFISLEDVYRFTTIEEKKITDHQTFKLFGDIVNSPDLARKEIIVFLNKVDVIKSVVSQTNNNNNNNNNSNNSKNIDSDVMPIDKDGENRNDSTNWTVFIEEMKSCLTELRNNAKIRVSSHLYFHVTCALDIDEMKWITKDCLRTIFELNRRRHLIF</sequence>
<evidence type="ECO:0000256" key="6">
    <source>
        <dbReference type="PIRSR" id="PIRSR601019-1"/>
    </source>
</evidence>
<dbReference type="Proteomes" id="UP000050795">
    <property type="component" value="Unassembled WGS sequence"/>
</dbReference>
<dbReference type="GO" id="GO:0005525">
    <property type="term" value="F:GTP binding"/>
    <property type="evidence" value="ECO:0007669"/>
    <property type="project" value="UniProtKB-KW"/>
</dbReference>
<feature type="compositionally biased region" description="Low complexity" evidence="8">
    <location>
        <begin position="655"/>
        <end position="669"/>
    </location>
</feature>
<dbReference type="GO" id="GO:0001664">
    <property type="term" value="F:G protein-coupled receptor binding"/>
    <property type="evidence" value="ECO:0007669"/>
    <property type="project" value="TreeGrafter"/>
</dbReference>
<evidence type="ECO:0000313" key="10">
    <source>
        <dbReference type="WBParaSite" id="TREG1_97810.1"/>
    </source>
</evidence>
<dbReference type="PROSITE" id="PS51882">
    <property type="entry name" value="G_ALPHA"/>
    <property type="match status" value="1"/>
</dbReference>
<reference evidence="10" key="2">
    <citation type="submission" date="2023-11" db="UniProtKB">
        <authorList>
            <consortium name="WormBaseParasite"/>
        </authorList>
    </citation>
    <scope>IDENTIFICATION</scope>
</reference>
<dbReference type="InterPro" id="IPR011025">
    <property type="entry name" value="GproteinA_insert"/>
</dbReference>
<dbReference type="GO" id="GO:0005737">
    <property type="term" value="C:cytoplasm"/>
    <property type="evidence" value="ECO:0007669"/>
    <property type="project" value="TreeGrafter"/>
</dbReference>
<dbReference type="GO" id="GO:0046872">
    <property type="term" value="F:metal ion binding"/>
    <property type="evidence" value="ECO:0007669"/>
    <property type="project" value="UniProtKB-KW"/>
</dbReference>
<feature type="region of interest" description="Disordered" evidence="8">
    <location>
        <begin position="333"/>
        <end position="381"/>
    </location>
</feature>
<evidence type="ECO:0000256" key="5">
    <source>
        <dbReference type="ARBA" id="ARBA00023224"/>
    </source>
</evidence>
<feature type="compositionally biased region" description="Acidic residues" evidence="8">
    <location>
        <begin position="337"/>
        <end position="353"/>
    </location>
</feature>
<dbReference type="GO" id="GO:0005834">
    <property type="term" value="C:heterotrimeric G-protein complex"/>
    <property type="evidence" value="ECO:0007669"/>
    <property type="project" value="TreeGrafter"/>
</dbReference>
<dbReference type="Gene3D" id="1.10.400.10">
    <property type="entry name" value="GI Alpha 1, domain 2-like"/>
    <property type="match status" value="2"/>
</dbReference>
<keyword evidence="5" id="KW-0807">Transducer</keyword>
<dbReference type="Pfam" id="PF00503">
    <property type="entry name" value="G-alpha"/>
    <property type="match status" value="1"/>
</dbReference>
<feature type="binding site" evidence="6">
    <location>
        <begin position="642"/>
        <end position="645"/>
    </location>
    <ligand>
        <name>GTP</name>
        <dbReference type="ChEBI" id="CHEBI:37565"/>
    </ligand>
</feature>
<evidence type="ECO:0000313" key="9">
    <source>
        <dbReference type="Proteomes" id="UP000050795"/>
    </source>
</evidence>
<dbReference type="Gene3D" id="3.40.50.300">
    <property type="entry name" value="P-loop containing nucleotide triphosphate hydrolases"/>
    <property type="match status" value="2"/>
</dbReference>
<evidence type="ECO:0000256" key="3">
    <source>
        <dbReference type="ARBA" id="ARBA00022741"/>
    </source>
</evidence>
<dbReference type="AlphaFoldDB" id="A0AA85KM60"/>
<dbReference type="PANTHER" id="PTHR10218:SF302">
    <property type="entry name" value="GUANINE NUCLEOTIDE-BINDING PROTEIN ALPHA-5 SUBUNIT"/>
    <property type="match status" value="1"/>
</dbReference>
<keyword evidence="3 6" id="KW-0547">Nucleotide-binding</keyword>
<dbReference type="GO" id="GO:0003924">
    <property type="term" value="F:GTPase activity"/>
    <property type="evidence" value="ECO:0007669"/>
    <property type="project" value="InterPro"/>
</dbReference>
<dbReference type="PANTHER" id="PTHR10218">
    <property type="entry name" value="GTP-BINDING PROTEIN ALPHA SUBUNIT"/>
    <property type="match status" value="1"/>
</dbReference>
<feature type="region of interest" description="Disordered" evidence="8">
    <location>
        <begin position="138"/>
        <end position="163"/>
    </location>
</feature>
<dbReference type="SUPFAM" id="SSF47895">
    <property type="entry name" value="Transducin (alpha subunit), insertion domain"/>
    <property type="match status" value="1"/>
</dbReference>
<feature type="compositionally biased region" description="Polar residues" evidence="8">
    <location>
        <begin position="366"/>
        <end position="381"/>
    </location>
</feature>
<feature type="binding site" evidence="7">
    <location>
        <position position="554"/>
    </location>
    <ligand>
        <name>Mg(2+)</name>
        <dbReference type="ChEBI" id="CHEBI:18420"/>
    </ligand>
</feature>
<dbReference type="GO" id="GO:0031683">
    <property type="term" value="F:G-protein beta/gamma-subunit complex binding"/>
    <property type="evidence" value="ECO:0007669"/>
    <property type="project" value="InterPro"/>
</dbReference>
<evidence type="ECO:0000256" key="2">
    <source>
        <dbReference type="ARBA" id="ARBA00022723"/>
    </source>
</evidence>
<comment type="subunit">
    <text evidence="1">G proteins are composed of 3 units; alpha, beta and gamma. The alpha chain contains the guanine nucleotide binding site.</text>
</comment>
<dbReference type="WBParaSite" id="TREG1_97810.1">
    <property type="protein sequence ID" value="TREG1_97810.1"/>
    <property type="gene ID" value="TREG1_97810"/>
</dbReference>
<evidence type="ECO:0000256" key="4">
    <source>
        <dbReference type="ARBA" id="ARBA00023134"/>
    </source>
</evidence>
<evidence type="ECO:0000256" key="7">
    <source>
        <dbReference type="PIRSR" id="PIRSR601019-2"/>
    </source>
</evidence>
<feature type="compositionally biased region" description="Basic and acidic residues" evidence="8">
    <location>
        <begin position="354"/>
        <end position="365"/>
    </location>
</feature>
<keyword evidence="9" id="KW-1185">Reference proteome</keyword>
<dbReference type="SUPFAM" id="SSF52540">
    <property type="entry name" value="P-loop containing nucleoside triphosphate hydrolases"/>
    <property type="match status" value="1"/>
</dbReference>
<dbReference type="GO" id="GO:0007188">
    <property type="term" value="P:adenylate cyclase-modulating G protein-coupled receptor signaling pathway"/>
    <property type="evidence" value="ECO:0007669"/>
    <property type="project" value="TreeGrafter"/>
</dbReference>
<evidence type="ECO:0000256" key="1">
    <source>
        <dbReference type="ARBA" id="ARBA00011356"/>
    </source>
</evidence>
<dbReference type="SMART" id="SM00275">
    <property type="entry name" value="G_alpha"/>
    <property type="match status" value="1"/>
</dbReference>
<organism evidence="9 10">
    <name type="scientific">Trichobilharzia regenti</name>
    <name type="common">Nasal bird schistosome</name>
    <dbReference type="NCBI Taxonomy" id="157069"/>
    <lineage>
        <taxon>Eukaryota</taxon>
        <taxon>Metazoa</taxon>
        <taxon>Spiralia</taxon>
        <taxon>Lophotrochozoa</taxon>
        <taxon>Platyhelminthes</taxon>
        <taxon>Trematoda</taxon>
        <taxon>Digenea</taxon>
        <taxon>Strigeidida</taxon>
        <taxon>Schistosomatoidea</taxon>
        <taxon>Schistosomatidae</taxon>
        <taxon>Trichobilharzia</taxon>
    </lineage>
</organism>
<evidence type="ECO:0008006" key="11">
    <source>
        <dbReference type="Google" id="ProtNLM"/>
    </source>
</evidence>
<dbReference type="InterPro" id="IPR027417">
    <property type="entry name" value="P-loop_NTPase"/>
</dbReference>
<keyword evidence="2 7" id="KW-0479">Metal-binding</keyword>
<accession>A0AA85KM60</accession>
<evidence type="ECO:0000256" key="8">
    <source>
        <dbReference type="SAM" id="MobiDB-lite"/>
    </source>
</evidence>
<feature type="region of interest" description="Disordered" evidence="8">
    <location>
        <begin position="653"/>
        <end position="683"/>
    </location>
</feature>
<keyword evidence="4 6" id="KW-0342">GTP-binding</keyword>
<feature type="compositionally biased region" description="Basic and acidic residues" evidence="8">
    <location>
        <begin position="138"/>
        <end position="149"/>
    </location>
</feature>
<protein>
    <recommendedName>
        <fullName evidence="11">G domain-containing protein</fullName>
    </recommendedName>
</protein>
<keyword evidence="7" id="KW-0460">Magnesium</keyword>
<name>A0AA85KM60_TRIRE</name>